<gene>
    <name evidence="2" type="ORF">N7456_012549</name>
</gene>
<sequence>MKKIATAAAHTLHTQKDNSNTCRRLGILSANCTNKQTPLQKSSSECHPAETKPTLPQTPAALLNTGGTGGITIAASTEPAEYLSFRLDQEPGLDFHRTNTAEKAKKSLEALRSLSGSTQGSSVTTMRRVYRAVVLLQILCGASLWWQPQMREQSRHLVSPFNSAQKQAACLISGAFCTTTPMWIQIDEINKCASVRICLGPNFAIPKLMITERAPGWRWFVWTMMEEQG</sequence>
<evidence type="ECO:0000256" key="1">
    <source>
        <dbReference type="SAM" id="MobiDB-lite"/>
    </source>
</evidence>
<dbReference type="OrthoDB" id="4357760at2759"/>
<organism evidence="2 3">
    <name type="scientific">Penicillium angulare</name>
    <dbReference type="NCBI Taxonomy" id="116970"/>
    <lineage>
        <taxon>Eukaryota</taxon>
        <taxon>Fungi</taxon>
        <taxon>Dikarya</taxon>
        <taxon>Ascomycota</taxon>
        <taxon>Pezizomycotina</taxon>
        <taxon>Eurotiomycetes</taxon>
        <taxon>Eurotiomycetidae</taxon>
        <taxon>Eurotiales</taxon>
        <taxon>Aspergillaceae</taxon>
        <taxon>Penicillium</taxon>
    </lineage>
</organism>
<feature type="region of interest" description="Disordered" evidence="1">
    <location>
        <begin position="37"/>
        <end position="57"/>
    </location>
</feature>
<keyword evidence="3" id="KW-1185">Reference proteome</keyword>
<dbReference type="Proteomes" id="UP001149165">
    <property type="component" value="Unassembled WGS sequence"/>
</dbReference>
<reference evidence="2" key="1">
    <citation type="submission" date="2022-11" db="EMBL/GenBank/DDBJ databases">
        <authorList>
            <person name="Petersen C."/>
        </authorList>
    </citation>
    <scope>NUCLEOTIDE SEQUENCE</scope>
    <source>
        <strain evidence="2">IBT 30069</strain>
    </source>
</reference>
<dbReference type="AlphaFoldDB" id="A0A9W9EJV0"/>
<comment type="caution">
    <text evidence="2">The sequence shown here is derived from an EMBL/GenBank/DDBJ whole genome shotgun (WGS) entry which is preliminary data.</text>
</comment>
<name>A0A9W9EJV0_9EURO</name>
<dbReference type="EMBL" id="JAPQKH010000008">
    <property type="protein sequence ID" value="KAJ5083122.1"/>
    <property type="molecule type" value="Genomic_DNA"/>
</dbReference>
<proteinExistence type="predicted"/>
<evidence type="ECO:0000313" key="3">
    <source>
        <dbReference type="Proteomes" id="UP001149165"/>
    </source>
</evidence>
<reference evidence="2" key="2">
    <citation type="journal article" date="2023" name="IMA Fungus">
        <title>Comparative genomic study of the Penicillium genus elucidates a diverse pangenome and 15 lateral gene transfer events.</title>
        <authorList>
            <person name="Petersen C."/>
            <person name="Sorensen T."/>
            <person name="Nielsen M.R."/>
            <person name="Sondergaard T.E."/>
            <person name="Sorensen J.L."/>
            <person name="Fitzpatrick D.A."/>
            <person name="Frisvad J.C."/>
            <person name="Nielsen K.L."/>
        </authorList>
    </citation>
    <scope>NUCLEOTIDE SEQUENCE</scope>
    <source>
        <strain evidence="2">IBT 30069</strain>
    </source>
</reference>
<protein>
    <submittedName>
        <fullName evidence="2">Uncharacterized protein</fullName>
    </submittedName>
</protein>
<accession>A0A9W9EJV0</accession>
<evidence type="ECO:0000313" key="2">
    <source>
        <dbReference type="EMBL" id="KAJ5083122.1"/>
    </source>
</evidence>